<dbReference type="AlphaFoldDB" id="A0A926RY15"/>
<dbReference type="InterPro" id="IPR036388">
    <property type="entry name" value="WH-like_DNA-bd_sf"/>
</dbReference>
<keyword evidence="2" id="KW-1185">Reference proteome</keyword>
<dbReference type="Gene3D" id="1.10.10.10">
    <property type="entry name" value="Winged helix-like DNA-binding domain superfamily/Winged helix DNA-binding domain"/>
    <property type="match status" value="1"/>
</dbReference>
<accession>A0A926RY15</accession>
<reference evidence="1" key="1">
    <citation type="submission" date="2020-09" db="EMBL/GenBank/DDBJ databases">
        <title>A novel bacterium of genus Bacillus, isolated from South China Sea.</title>
        <authorList>
            <person name="Huang H."/>
            <person name="Mo K."/>
            <person name="Hu Y."/>
        </authorList>
    </citation>
    <scope>NUCLEOTIDE SEQUENCE</scope>
    <source>
        <strain evidence="1">IB182487</strain>
    </source>
</reference>
<dbReference type="InterPro" id="IPR036390">
    <property type="entry name" value="WH_DNA-bd_sf"/>
</dbReference>
<dbReference type="Proteomes" id="UP000626844">
    <property type="component" value="Unassembled WGS sequence"/>
</dbReference>
<evidence type="ECO:0000313" key="1">
    <source>
        <dbReference type="EMBL" id="MBD1382473.1"/>
    </source>
</evidence>
<dbReference type="EMBL" id="JACXAI010000031">
    <property type="protein sequence ID" value="MBD1382473.1"/>
    <property type="molecule type" value="Genomic_DNA"/>
</dbReference>
<evidence type="ECO:0000313" key="2">
    <source>
        <dbReference type="Proteomes" id="UP000626844"/>
    </source>
</evidence>
<name>A0A926RY15_9BACI</name>
<dbReference type="SUPFAM" id="SSF46785">
    <property type="entry name" value="Winged helix' DNA-binding domain"/>
    <property type="match status" value="1"/>
</dbReference>
<comment type="caution">
    <text evidence="1">The sequence shown here is derived from an EMBL/GenBank/DDBJ whole genome shotgun (WGS) entry which is preliminary data.</text>
</comment>
<proteinExistence type="predicted"/>
<organism evidence="1 2">
    <name type="scientific">Metabacillus arenae</name>
    <dbReference type="NCBI Taxonomy" id="2771434"/>
    <lineage>
        <taxon>Bacteria</taxon>
        <taxon>Bacillati</taxon>
        <taxon>Bacillota</taxon>
        <taxon>Bacilli</taxon>
        <taxon>Bacillales</taxon>
        <taxon>Bacillaceae</taxon>
        <taxon>Metabacillus</taxon>
    </lineage>
</organism>
<protein>
    <submittedName>
        <fullName evidence="1">Helix-turn-helix transcriptional regulator</fullName>
    </submittedName>
</protein>
<gene>
    <name evidence="1" type="ORF">IC621_19855</name>
</gene>
<sequence length="68" mass="7941">MFNLKKGLLPLYNGVIHGYKLVKSISEKFLIADGTISPLLRRLTKEEYVEHFRMPIKRGKSEEEITTY</sequence>